<dbReference type="GO" id="GO:0006826">
    <property type="term" value="P:iron ion transport"/>
    <property type="evidence" value="ECO:0007669"/>
    <property type="project" value="UniProtKB-KW"/>
</dbReference>
<sequence length="777" mass="84614">MFAGLLATFATFATAAQDEPLETIAVSLPVEQAPPGRSEVSNAAVLEEVVVTAQRREEPLQDVPVSVSSFSAEQLQSAGVVSTSDLGRITPGLQFTDIMGASNIFMRGVGTDSFVLSADPSVATYVDGVYVPAQLGLLTTLGGVERIEVLKGPQGTLFGRNSTAGAINVVFKTPGAERELSMMAERRNFNGTLLQAYAATPIGDDFSVGAALQWVEQDSYFRMAGEPLGLLELPPAGGVPGDRIRAGRIKLRWTPRDDLDVVVAGFRTMMSGTSSTVAELRDPSLLATLLGIRAGQTDYELHRNEPIEAAVNHSSISADLRWQARLADVRLIAAYQKLVTVDGLIDYDYSRKDIISFNSGNSPTRQTTAELQFASNDASAWSDRLDWIAGLYYLHAQAGFDPVDAEFFGSGIPLPIINQMPGLQDLLSPLALGLQAAAYSVLETNSYSAYGQGTWHFDDRFSMTVGLRYQDESRFLIKQKTSVFSPLPDHTELTPLNFNAPEVWQDSTSQKLSLQWKTGVDSLLFVSYGKGVKSGTYNLGNLFVPPEYVQPERVQSYEIGLKSLLLDRSLRLNAALFWSEIEDPQTSFIAIFGSGSIMLENAGHARSRGAELELQALPMPRLDPGFSLKLSACLVDALYTDYRHASGYDPTTGLFRRNAFDLSGNQVPRSPRLSGNLGLVQNIEVGSNGEIEIGADVYYNGGFYYTSQNFESGQQKAYSLLNARIGYRYRPWGLGITAFGINLDDETYSYAGITADFGTAITLAPPRTYGLRLNLDF</sequence>
<gene>
    <name evidence="15" type="ORF">WQQ_37270</name>
</gene>
<feature type="domain" description="TonB-dependent receptor plug" evidence="14">
    <location>
        <begin position="60"/>
        <end position="166"/>
    </location>
</feature>
<keyword evidence="9 11" id="KW-0472">Membrane</keyword>
<organism evidence="15 16">
    <name type="scientific">Hydrocarboniphaga effusa AP103</name>
    <dbReference type="NCBI Taxonomy" id="1172194"/>
    <lineage>
        <taxon>Bacteria</taxon>
        <taxon>Pseudomonadati</taxon>
        <taxon>Pseudomonadota</taxon>
        <taxon>Gammaproteobacteria</taxon>
        <taxon>Nevskiales</taxon>
        <taxon>Nevskiaceae</taxon>
        <taxon>Hydrocarboniphaga</taxon>
    </lineage>
</organism>
<evidence type="ECO:0000259" key="14">
    <source>
        <dbReference type="Pfam" id="PF07715"/>
    </source>
</evidence>
<evidence type="ECO:0000256" key="10">
    <source>
        <dbReference type="ARBA" id="ARBA00023237"/>
    </source>
</evidence>
<evidence type="ECO:0000256" key="1">
    <source>
        <dbReference type="ARBA" id="ARBA00004571"/>
    </source>
</evidence>
<keyword evidence="7" id="KW-0406">Ion transport</keyword>
<reference evidence="15 16" key="1">
    <citation type="journal article" date="2012" name="J. Bacteriol.">
        <title>Genome Sequence of n-Alkane-Degrading Hydrocarboniphaga effusa Strain AP103T (ATCC BAA-332T).</title>
        <authorList>
            <person name="Chang H.K."/>
            <person name="Zylstra G.J."/>
            <person name="Chae J.C."/>
        </authorList>
    </citation>
    <scope>NUCLEOTIDE SEQUENCE [LARGE SCALE GENOMIC DNA]</scope>
    <source>
        <strain evidence="15 16">AP103</strain>
    </source>
</reference>
<evidence type="ECO:0008006" key="17">
    <source>
        <dbReference type="Google" id="ProtNLM"/>
    </source>
</evidence>
<evidence type="ECO:0000256" key="9">
    <source>
        <dbReference type="ARBA" id="ARBA00023136"/>
    </source>
</evidence>
<evidence type="ECO:0000256" key="8">
    <source>
        <dbReference type="ARBA" id="ARBA00023077"/>
    </source>
</evidence>
<dbReference type="RefSeq" id="WP_007186662.1">
    <property type="nucleotide sequence ID" value="NZ_AKGD01000003.1"/>
</dbReference>
<evidence type="ECO:0000256" key="12">
    <source>
        <dbReference type="RuleBase" id="RU003357"/>
    </source>
</evidence>
<evidence type="ECO:0000256" key="7">
    <source>
        <dbReference type="ARBA" id="ARBA00023065"/>
    </source>
</evidence>
<dbReference type="PANTHER" id="PTHR32552">
    <property type="entry name" value="FERRICHROME IRON RECEPTOR-RELATED"/>
    <property type="match status" value="1"/>
</dbReference>
<dbReference type="Gene3D" id="2.40.170.20">
    <property type="entry name" value="TonB-dependent receptor, beta-barrel domain"/>
    <property type="match status" value="1"/>
</dbReference>
<protein>
    <recommendedName>
        <fullName evidence="17">TonB-dependent receptor</fullName>
    </recommendedName>
</protein>
<dbReference type="InterPro" id="IPR036942">
    <property type="entry name" value="Beta-barrel_TonB_sf"/>
</dbReference>
<evidence type="ECO:0000256" key="6">
    <source>
        <dbReference type="ARBA" id="ARBA00023004"/>
    </source>
</evidence>
<evidence type="ECO:0000313" key="15">
    <source>
        <dbReference type="EMBL" id="EIT68532.1"/>
    </source>
</evidence>
<keyword evidence="3 11" id="KW-1134">Transmembrane beta strand</keyword>
<evidence type="ECO:0000256" key="11">
    <source>
        <dbReference type="PROSITE-ProRule" id="PRU01360"/>
    </source>
</evidence>
<dbReference type="GO" id="GO:0009279">
    <property type="term" value="C:cell outer membrane"/>
    <property type="evidence" value="ECO:0007669"/>
    <property type="project" value="UniProtKB-SubCell"/>
</dbReference>
<accession>I7ZA59</accession>
<keyword evidence="2 11" id="KW-0813">Transport</keyword>
<dbReference type="Pfam" id="PF00593">
    <property type="entry name" value="TonB_dep_Rec_b-barrel"/>
    <property type="match status" value="1"/>
</dbReference>
<keyword evidence="4" id="KW-0410">Iron transport</keyword>
<comment type="similarity">
    <text evidence="11 12">Belongs to the TonB-dependent receptor family.</text>
</comment>
<dbReference type="EMBL" id="AKGD01000003">
    <property type="protein sequence ID" value="EIT68532.1"/>
    <property type="molecule type" value="Genomic_DNA"/>
</dbReference>
<dbReference type="InterPro" id="IPR012910">
    <property type="entry name" value="Plug_dom"/>
</dbReference>
<comment type="caution">
    <text evidence="15">The sequence shown here is derived from an EMBL/GenBank/DDBJ whole genome shotgun (WGS) entry which is preliminary data.</text>
</comment>
<dbReference type="STRING" id="1172194.WQQ_37270"/>
<keyword evidence="10 11" id="KW-0998">Cell outer membrane</keyword>
<dbReference type="PATRIC" id="fig|1172194.4.peg.3617"/>
<keyword evidence="8 12" id="KW-0798">TonB box</keyword>
<keyword evidence="5 11" id="KW-0812">Transmembrane</keyword>
<dbReference type="AlphaFoldDB" id="I7ZA59"/>
<name>I7ZA59_9GAMM</name>
<dbReference type="PROSITE" id="PS52016">
    <property type="entry name" value="TONB_DEPENDENT_REC_3"/>
    <property type="match status" value="1"/>
</dbReference>
<evidence type="ECO:0000256" key="3">
    <source>
        <dbReference type="ARBA" id="ARBA00022452"/>
    </source>
</evidence>
<evidence type="ECO:0000313" key="16">
    <source>
        <dbReference type="Proteomes" id="UP000003704"/>
    </source>
</evidence>
<comment type="subcellular location">
    <subcellularLocation>
        <location evidence="1 11">Cell outer membrane</location>
        <topology evidence="1 11">Multi-pass membrane protein</topology>
    </subcellularLocation>
</comment>
<evidence type="ECO:0000256" key="4">
    <source>
        <dbReference type="ARBA" id="ARBA00022496"/>
    </source>
</evidence>
<evidence type="ECO:0000259" key="13">
    <source>
        <dbReference type="Pfam" id="PF00593"/>
    </source>
</evidence>
<dbReference type="Pfam" id="PF07715">
    <property type="entry name" value="Plug"/>
    <property type="match status" value="1"/>
</dbReference>
<dbReference type="SUPFAM" id="SSF56935">
    <property type="entry name" value="Porins"/>
    <property type="match status" value="1"/>
</dbReference>
<keyword evidence="6" id="KW-0408">Iron</keyword>
<keyword evidence="16" id="KW-1185">Reference proteome</keyword>
<dbReference type="InterPro" id="IPR039426">
    <property type="entry name" value="TonB-dep_rcpt-like"/>
</dbReference>
<proteinExistence type="inferred from homology"/>
<feature type="domain" description="TonB-dependent receptor-like beta-barrel" evidence="13">
    <location>
        <begin position="313"/>
        <end position="738"/>
    </location>
</feature>
<dbReference type="InterPro" id="IPR000531">
    <property type="entry name" value="Beta-barrel_TonB"/>
</dbReference>
<dbReference type="Proteomes" id="UP000003704">
    <property type="component" value="Unassembled WGS sequence"/>
</dbReference>
<evidence type="ECO:0000256" key="5">
    <source>
        <dbReference type="ARBA" id="ARBA00022692"/>
    </source>
</evidence>
<dbReference type="PANTHER" id="PTHR32552:SF81">
    <property type="entry name" value="TONB-DEPENDENT OUTER MEMBRANE RECEPTOR"/>
    <property type="match status" value="1"/>
</dbReference>
<evidence type="ECO:0000256" key="2">
    <source>
        <dbReference type="ARBA" id="ARBA00022448"/>
    </source>
</evidence>